<dbReference type="OrthoDB" id="317332at2"/>
<dbReference type="PROSITE" id="PS51819">
    <property type="entry name" value="VOC"/>
    <property type="match status" value="1"/>
</dbReference>
<gene>
    <name evidence="3" type="ORF">BST20_07565</name>
    <name evidence="2" type="ORF">MBRA_50780</name>
</gene>
<sequence>MALSDVLARRFLHVNLNCKSLDATEALYVKQLGLSARMRSDPDAPSDGRILGLQGETRAATSFLYDARGGRNACALEAIQWTTPGLKPDPNPDPARPGIRSALFTVGDLDTYVGGLRGAGFAVSDPLTGLISGGKSVLVMDPDGVVIELTEMPADLPTALFAGIRLSVIDVAATVDFLTAIGFMVLQAPAGMAVAGDQLAPGCGGTQAQCVVARLALPEDRHQFTISVVQHPAAVTHPLPVGGNSQGLYRCALRVDNVERAVSSLPGSVELLGDPVWCPLPGTKIDGLYVAFMRSPDGVVFEFVERPLKYFTG</sequence>
<dbReference type="InterPro" id="IPR029068">
    <property type="entry name" value="Glyas_Bleomycin-R_OHBP_Dase"/>
</dbReference>
<dbReference type="EMBL" id="AP022607">
    <property type="protein sequence ID" value="BBZ14883.1"/>
    <property type="molecule type" value="Genomic_DNA"/>
</dbReference>
<geneLocation type="plasmid" evidence="2 5">
    <name>pJCM12687</name>
</geneLocation>
<keyword evidence="5" id="KW-1185">Reference proteome</keyword>
<keyword evidence="2" id="KW-0614">Plasmid</keyword>
<evidence type="ECO:0000313" key="2">
    <source>
        <dbReference type="EMBL" id="BBZ14883.1"/>
    </source>
</evidence>
<dbReference type="RefSeq" id="WP_083130906.1">
    <property type="nucleotide sequence ID" value="NZ_AP022607.1"/>
</dbReference>
<dbReference type="EMBL" id="MVHM01000002">
    <property type="protein sequence ID" value="ORA40477.1"/>
    <property type="molecule type" value="Genomic_DNA"/>
</dbReference>
<dbReference type="InterPro" id="IPR037523">
    <property type="entry name" value="VOC_core"/>
</dbReference>
<evidence type="ECO:0000313" key="5">
    <source>
        <dbReference type="Proteomes" id="UP000467379"/>
    </source>
</evidence>
<proteinExistence type="predicted"/>
<reference evidence="3 4" key="1">
    <citation type="submission" date="2016-12" db="EMBL/GenBank/DDBJ databases">
        <title>The new phylogeny of genus Mycobacterium.</title>
        <authorList>
            <person name="Tortoli E."/>
            <person name="Trovato A."/>
            <person name="Cirillo D.M."/>
        </authorList>
    </citation>
    <scope>NUCLEOTIDE SEQUENCE [LARGE SCALE GENOMIC DNA]</scope>
    <source>
        <strain evidence="3 4">DSM 44624</strain>
    </source>
</reference>
<name>A0A7I7WEE1_9MYCO</name>
<dbReference type="Gene3D" id="3.10.180.10">
    <property type="entry name" value="2,3-Dihydroxybiphenyl 1,2-Dioxygenase, domain 1"/>
    <property type="match status" value="2"/>
</dbReference>
<evidence type="ECO:0000313" key="4">
    <source>
        <dbReference type="Proteomes" id="UP000192441"/>
    </source>
</evidence>
<accession>A0A7I7WEE1</accession>
<dbReference type="Proteomes" id="UP000467379">
    <property type="component" value="Plasmid pJCM12687"/>
</dbReference>
<reference evidence="2" key="3">
    <citation type="submission" date="2020-02" db="EMBL/GenBank/DDBJ databases">
        <authorList>
            <person name="Matsumoto Y."/>
            <person name="Kinjo T."/>
            <person name="Motooka D."/>
            <person name="Nabeya D."/>
            <person name="Jung N."/>
            <person name="Uechi K."/>
            <person name="Horii T."/>
            <person name="Iida T."/>
            <person name="Fujita J."/>
            <person name="Nakamura S."/>
        </authorList>
    </citation>
    <scope>NUCLEOTIDE SEQUENCE</scope>
    <source>
        <strain evidence="2">JCM 12687</strain>
        <plasmid evidence="2">pJCM12687</plasmid>
    </source>
</reference>
<dbReference type="Pfam" id="PF00903">
    <property type="entry name" value="Glyoxalase"/>
    <property type="match status" value="1"/>
</dbReference>
<organism evidence="3 4">
    <name type="scientific">Mycobacterium branderi</name>
    <dbReference type="NCBI Taxonomy" id="43348"/>
    <lineage>
        <taxon>Bacteria</taxon>
        <taxon>Bacillati</taxon>
        <taxon>Actinomycetota</taxon>
        <taxon>Actinomycetes</taxon>
        <taxon>Mycobacteriales</taxon>
        <taxon>Mycobacteriaceae</taxon>
        <taxon>Mycobacterium</taxon>
    </lineage>
</organism>
<dbReference type="SUPFAM" id="SSF54593">
    <property type="entry name" value="Glyoxalase/Bleomycin resistance protein/Dihydroxybiphenyl dioxygenase"/>
    <property type="match status" value="2"/>
</dbReference>
<evidence type="ECO:0000259" key="1">
    <source>
        <dbReference type="PROSITE" id="PS51819"/>
    </source>
</evidence>
<reference evidence="2 5" key="2">
    <citation type="journal article" date="2019" name="Emerg. Microbes Infect.">
        <title>Comprehensive subspecies identification of 175 nontuberculous mycobacteria species based on 7547 genomic profiles.</title>
        <authorList>
            <person name="Matsumoto Y."/>
            <person name="Kinjo T."/>
            <person name="Motooka D."/>
            <person name="Nabeya D."/>
            <person name="Jung N."/>
            <person name="Uechi K."/>
            <person name="Horii T."/>
            <person name="Iida T."/>
            <person name="Fujita J."/>
            <person name="Nakamura S."/>
        </authorList>
    </citation>
    <scope>NUCLEOTIDE SEQUENCE [LARGE SCALE GENOMIC DNA]</scope>
    <source>
        <strain evidence="2 5">JCM 12687</strain>
        <plasmid evidence="2">pJCM12687</plasmid>
    </source>
</reference>
<feature type="domain" description="VOC" evidence="1">
    <location>
        <begin position="10"/>
        <end position="152"/>
    </location>
</feature>
<dbReference type="Proteomes" id="UP000192441">
    <property type="component" value="Unassembled WGS sequence"/>
</dbReference>
<evidence type="ECO:0000313" key="3">
    <source>
        <dbReference type="EMBL" id="ORA40477.1"/>
    </source>
</evidence>
<dbReference type="AlphaFoldDB" id="A0A7I7WEE1"/>
<protein>
    <submittedName>
        <fullName evidence="3">Glyoxalase</fullName>
    </submittedName>
</protein>
<dbReference type="InterPro" id="IPR004360">
    <property type="entry name" value="Glyas_Fos-R_dOase_dom"/>
</dbReference>